<organism evidence="1 2">
    <name type="scientific">Novosphingobium malaysiense</name>
    <dbReference type="NCBI Taxonomy" id="1348853"/>
    <lineage>
        <taxon>Bacteria</taxon>
        <taxon>Pseudomonadati</taxon>
        <taxon>Pseudomonadota</taxon>
        <taxon>Alphaproteobacteria</taxon>
        <taxon>Sphingomonadales</taxon>
        <taxon>Sphingomonadaceae</taxon>
        <taxon>Novosphingobium</taxon>
    </lineage>
</organism>
<evidence type="ECO:0000313" key="1">
    <source>
        <dbReference type="EMBL" id="KHK89866.1"/>
    </source>
</evidence>
<protein>
    <submittedName>
        <fullName evidence="1">Uncharacterized protein</fullName>
    </submittedName>
</protein>
<name>A0A0B1ZFK3_9SPHN</name>
<dbReference type="Proteomes" id="UP000031057">
    <property type="component" value="Unassembled WGS sequence"/>
</dbReference>
<dbReference type="EMBL" id="JTDI01000006">
    <property type="protein sequence ID" value="KHK89866.1"/>
    <property type="molecule type" value="Genomic_DNA"/>
</dbReference>
<reference evidence="1 2" key="1">
    <citation type="submission" date="2014-10" db="EMBL/GenBank/DDBJ databases">
        <title>Genome sequence of Novosphingobium malaysiense MUSC 273(T).</title>
        <authorList>
            <person name="Lee L.-H."/>
        </authorList>
    </citation>
    <scope>NUCLEOTIDE SEQUENCE [LARGE SCALE GENOMIC DNA]</scope>
    <source>
        <strain evidence="1 2">MUSC 273</strain>
    </source>
</reference>
<dbReference type="RefSeq" id="WP_039287297.1">
    <property type="nucleotide sequence ID" value="NZ_JTDI01000006.1"/>
</dbReference>
<dbReference type="STRING" id="1348853.LK12_18335"/>
<dbReference type="AlphaFoldDB" id="A0A0B1ZFK3"/>
<keyword evidence="2" id="KW-1185">Reference proteome</keyword>
<dbReference type="OrthoDB" id="8854461at2"/>
<comment type="caution">
    <text evidence="1">The sequence shown here is derived from an EMBL/GenBank/DDBJ whole genome shotgun (WGS) entry which is preliminary data.</text>
</comment>
<gene>
    <name evidence="1" type="ORF">LK12_18335</name>
</gene>
<proteinExistence type="predicted"/>
<sequence>MKLTTPTLLEGVADALRDQIAPQVNDDFAGQAVRMAQSLLRIVARSADDAAHVRITENAAIRVLLGEGAELVQDPAFARRLVEAAESSETGYRISELDAESGRLRTLMIELHAWLEEQQDEACRALDRTIWDAMAEVEQVRIPLA</sequence>
<evidence type="ECO:0000313" key="2">
    <source>
        <dbReference type="Proteomes" id="UP000031057"/>
    </source>
</evidence>
<accession>A0A0B1ZFK3</accession>